<feature type="domain" description="Histidine kinase" evidence="8">
    <location>
        <begin position="596"/>
        <end position="683"/>
    </location>
</feature>
<dbReference type="Pfam" id="PF02518">
    <property type="entry name" value="HATPase_c"/>
    <property type="match status" value="1"/>
</dbReference>
<dbReference type="SMART" id="SM00387">
    <property type="entry name" value="HATPase_c"/>
    <property type="match status" value="1"/>
</dbReference>
<dbReference type="CDD" id="cd16917">
    <property type="entry name" value="HATPase_UhpB-NarQ-NarX-like"/>
    <property type="match status" value="1"/>
</dbReference>
<dbReference type="PANTHER" id="PTHR24421">
    <property type="entry name" value="NITRATE/NITRITE SENSOR PROTEIN NARX-RELATED"/>
    <property type="match status" value="1"/>
</dbReference>
<keyword evidence="10" id="KW-1185">Reference proteome</keyword>
<keyword evidence="5" id="KW-0902">Two-component regulatory system</keyword>
<protein>
    <recommendedName>
        <fullName evidence="2">histidine kinase</fullName>
        <ecNumber evidence="2">2.7.13.3</ecNumber>
    </recommendedName>
</protein>
<evidence type="ECO:0000256" key="3">
    <source>
        <dbReference type="ARBA" id="ARBA00022679"/>
    </source>
</evidence>
<dbReference type="InterPro" id="IPR003594">
    <property type="entry name" value="HATPase_dom"/>
</dbReference>
<dbReference type="PROSITE" id="PS50109">
    <property type="entry name" value="HIS_KIN"/>
    <property type="match status" value="1"/>
</dbReference>
<organism evidence="9 10">
    <name type="scientific">Lutibacter flavus</name>
    <dbReference type="NCBI Taxonomy" id="691689"/>
    <lineage>
        <taxon>Bacteria</taxon>
        <taxon>Pseudomonadati</taxon>
        <taxon>Bacteroidota</taxon>
        <taxon>Flavobacteriia</taxon>
        <taxon>Flavobacteriales</taxon>
        <taxon>Flavobacteriaceae</taxon>
        <taxon>Lutibacter</taxon>
    </lineage>
</organism>
<dbReference type="Gene3D" id="1.20.5.1930">
    <property type="match status" value="1"/>
</dbReference>
<dbReference type="SUPFAM" id="SSF48452">
    <property type="entry name" value="TPR-like"/>
    <property type="match status" value="1"/>
</dbReference>
<dbReference type="AlphaFoldDB" id="A0A238WXG2"/>
<dbReference type="InterPro" id="IPR036890">
    <property type="entry name" value="HATPase_C_sf"/>
</dbReference>
<reference evidence="10" key="1">
    <citation type="submission" date="2017-06" db="EMBL/GenBank/DDBJ databases">
        <authorList>
            <person name="Varghese N."/>
            <person name="Submissions S."/>
        </authorList>
    </citation>
    <scope>NUCLEOTIDE SEQUENCE [LARGE SCALE GENOMIC DNA]</scope>
    <source>
        <strain evidence="10">DSM 27993</strain>
    </source>
</reference>
<dbReference type="GO" id="GO:0004673">
    <property type="term" value="F:protein histidine kinase activity"/>
    <property type="evidence" value="ECO:0007669"/>
    <property type="project" value="UniProtKB-EC"/>
</dbReference>
<feature type="repeat" description="TPR" evidence="6">
    <location>
        <begin position="244"/>
        <end position="277"/>
    </location>
</feature>
<accession>A0A238WXG2</accession>
<evidence type="ECO:0000256" key="5">
    <source>
        <dbReference type="ARBA" id="ARBA00023012"/>
    </source>
</evidence>
<dbReference type="InterPro" id="IPR019734">
    <property type="entry name" value="TPR_rpt"/>
</dbReference>
<feature type="transmembrane region" description="Helical" evidence="7">
    <location>
        <begin position="426"/>
        <end position="445"/>
    </location>
</feature>
<keyword evidence="6" id="KW-0802">TPR repeat</keyword>
<dbReference type="Gene3D" id="3.30.565.10">
    <property type="entry name" value="Histidine kinase-like ATPase, C-terminal domain"/>
    <property type="match status" value="1"/>
</dbReference>
<evidence type="ECO:0000256" key="6">
    <source>
        <dbReference type="PROSITE-ProRule" id="PRU00339"/>
    </source>
</evidence>
<dbReference type="Pfam" id="PF13424">
    <property type="entry name" value="TPR_12"/>
    <property type="match status" value="1"/>
</dbReference>
<evidence type="ECO:0000313" key="9">
    <source>
        <dbReference type="EMBL" id="SNR51190.1"/>
    </source>
</evidence>
<dbReference type="InterPro" id="IPR011990">
    <property type="entry name" value="TPR-like_helical_dom_sf"/>
</dbReference>
<dbReference type="SMART" id="SM00028">
    <property type="entry name" value="TPR"/>
    <property type="match status" value="3"/>
</dbReference>
<dbReference type="GO" id="GO:0000160">
    <property type="term" value="P:phosphorelay signal transduction system"/>
    <property type="evidence" value="ECO:0007669"/>
    <property type="project" value="UniProtKB-KW"/>
</dbReference>
<keyword evidence="7" id="KW-0472">Membrane</keyword>
<dbReference type="Gene3D" id="1.25.40.10">
    <property type="entry name" value="Tetratricopeptide repeat domain"/>
    <property type="match status" value="1"/>
</dbReference>
<dbReference type="InterPro" id="IPR050482">
    <property type="entry name" value="Sensor_HK_TwoCompSys"/>
</dbReference>
<gene>
    <name evidence="9" type="ORF">SAMN04488111_1316</name>
</gene>
<evidence type="ECO:0000313" key="10">
    <source>
        <dbReference type="Proteomes" id="UP000198412"/>
    </source>
</evidence>
<dbReference type="EMBL" id="FZNX01000002">
    <property type="protein sequence ID" value="SNR51190.1"/>
    <property type="molecule type" value="Genomic_DNA"/>
</dbReference>
<keyword evidence="4 9" id="KW-0418">Kinase</keyword>
<sequence>MKTSFLNLVGLIISVYLLFSFASCEKEGLNGTLVNTSITSKNDSVTYWFNQSKSNKLTLDERKGALNKAYNAVNSKLADSIRLNYFSKIAYEAERLNSYEFFKKANFKNLALAKKVNNKLESGLAHWNYGAYYSKKEKIDSAYYHFHKAYEDFKSVNNEKYTARMLYNLGYIQGKIKDYTGSEISLYEAIAIYKKLKLYEDLYECYNYLGLIYMELEEFDMAIYYQNEALNYLEKVENKKLFKEFSLNNLGLILSKQRKYKESLEYFSKALNDNNLKNKNMELYAMLMDNIAYTKFLQRDTLNIEVELNRAHDIRDSLQKFSGVVVSKRHLSEYKAFQKDTISALNYLSEAYNLAGQVDNNRDKLATLLLLSKIDQKNSNKYLKEYVHLNDSLQIADRKTRNKFTRIRFETDEYIEETEKLSEQNLLITLGAFFTILILSLAYFLRVQSNKNKELRFEKEQQKTNQEIFSLMLKQQSKMEEGRLNERHRISEDLHDGVLGKIFGTRLGLGFLNITGDEATIKKHQLYIDELQNIEKEIRTISHELKSEILSSKENFLRIIKDLIEKRSNLGQFEYEFNYDQEINWNYINDEIKIHIYRIIQEALQNIIKYAKATNVEIRIDKENDNLNLFIKDNGCGFNVQDKRKGIGLKNMKSRAEKIEGIFKVSSVIGSGTTIYITCPINENYE</sequence>
<keyword evidence="7" id="KW-0812">Transmembrane</keyword>
<keyword evidence="7" id="KW-1133">Transmembrane helix</keyword>
<comment type="catalytic activity">
    <reaction evidence="1">
        <text>ATP + protein L-histidine = ADP + protein N-phospho-L-histidine.</text>
        <dbReference type="EC" id="2.7.13.3"/>
    </reaction>
</comment>
<name>A0A238WXG2_9FLAO</name>
<dbReference type="InterPro" id="IPR005467">
    <property type="entry name" value="His_kinase_dom"/>
</dbReference>
<dbReference type="PANTHER" id="PTHR24421:SF10">
    <property type="entry name" value="NITRATE_NITRITE SENSOR PROTEIN NARQ"/>
    <property type="match status" value="1"/>
</dbReference>
<dbReference type="SUPFAM" id="SSF55874">
    <property type="entry name" value="ATPase domain of HSP90 chaperone/DNA topoisomerase II/histidine kinase"/>
    <property type="match status" value="1"/>
</dbReference>
<dbReference type="EC" id="2.7.13.3" evidence="2"/>
<evidence type="ECO:0000259" key="8">
    <source>
        <dbReference type="PROSITE" id="PS50109"/>
    </source>
</evidence>
<dbReference type="PROSITE" id="PS51257">
    <property type="entry name" value="PROKAR_LIPOPROTEIN"/>
    <property type="match status" value="1"/>
</dbReference>
<evidence type="ECO:0000256" key="7">
    <source>
        <dbReference type="SAM" id="Phobius"/>
    </source>
</evidence>
<dbReference type="Proteomes" id="UP000198412">
    <property type="component" value="Unassembled WGS sequence"/>
</dbReference>
<dbReference type="PROSITE" id="PS50005">
    <property type="entry name" value="TPR"/>
    <property type="match status" value="1"/>
</dbReference>
<keyword evidence="3" id="KW-0808">Transferase</keyword>
<evidence type="ECO:0000256" key="1">
    <source>
        <dbReference type="ARBA" id="ARBA00000085"/>
    </source>
</evidence>
<evidence type="ECO:0000256" key="2">
    <source>
        <dbReference type="ARBA" id="ARBA00012438"/>
    </source>
</evidence>
<evidence type="ECO:0000256" key="4">
    <source>
        <dbReference type="ARBA" id="ARBA00022777"/>
    </source>
</evidence>
<proteinExistence type="predicted"/>